<comment type="caution">
    <text evidence="3">The sequence shown here is derived from an EMBL/GenBank/DDBJ whole genome shotgun (WGS) entry which is preliminary data.</text>
</comment>
<protein>
    <submittedName>
        <fullName evidence="3">Uncharacterized protein</fullName>
    </submittedName>
</protein>
<proteinExistence type="predicted"/>
<dbReference type="AlphaFoldDB" id="A0A812UMT0"/>
<evidence type="ECO:0000256" key="2">
    <source>
        <dbReference type="SAM" id="MobiDB-lite"/>
    </source>
</evidence>
<sequence length="580" mass="62538">MATPTLDGFGVLGGIAGSGSGTVPSLPVTPGGFPALLDAARQQTELVFWIVRTVQEHEGRISSLSRQLADQLKLLSEDRKIFKSASTRKWPSGGMGSRGLSRESFASNDGGVQSVLSQATGSPLHHESEAADKTQIEENLDMDLEHPDEPAEPAQPLEPAEPGDSESAEQGLEAGANGEAMAETEGASQSPDDRVEGSIASAEVRRMSFASGGRRRSSLTGPLPVDEATASNIVTEERLADRLEERIQQVLSQDVEARLEDVAQFVQEEIYRFVLGPQMMERVRHECSSVISMELAIALAAQDKKVEELIRSSLMGPLSHLESLPGQDVTDDLGRRLKLTEDLVGELKGLRLQVPDMRNELTNLQSSLMATVHTVEELEVRQEELAAAGAHRLSPVSPHRSSPSRAEAIDDEGEGLGVDDLGEAVGETGADGGSPTNAPSPAPQSRQPSRPPSRQPSRQPSVVASPDDMKPKRRLSDMLGLYMAPAAKPQAADDSQVQELAARTESMRTRLEQMEQIVGTEQAAVTSRRHSLQNKLNDVDTLAAILEDRMRELDMDFRASKQHGISSSSSLLFQSPTCFS</sequence>
<evidence type="ECO:0000256" key="1">
    <source>
        <dbReference type="SAM" id="Coils"/>
    </source>
</evidence>
<keyword evidence="1" id="KW-0175">Coiled coil</keyword>
<reference evidence="3" key="1">
    <citation type="submission" date="2021-02" db="EMBL/GenBank/DDBJ databases">
        <authorList>
            <person name="Dougan E. K."/>
            <person name="Rhodes N."/>
            <person name="Thang M."/>
            <person name="Chan C."/>
        </authorList>
    </citation>
    <scope>NUCLEOTIDE SEQUENCE</scope>
</reference>
<feature type="region of interest" description="Disordered" evidence="2">
    <location>
        <begin position="145"/>
        <end position="197"/>
    </location>
</feature>
<feature type="region of interest" description="Disordered" evidence="2">
    <location>
        <begin position="85"/>
        <end position="108"/>
    </location>
</feature>
<evidence type="ECO:0000313" key="3">
    <source>
        <dbReference type="EMBL" id="CAE7572320.1"/>
    </source>
</evidence>
<keyword evidence="4" id="KW-1185">Reference proteome</keyword>
<feature type="region of interest" description="Disordered" evidence="2">
    <location>
        <begin position="389"/>
        <end position="472"/>
    </location>
</feature>
<gene>
    <name evidence="3" type="ORF">SNAT2548_LOCUS32614</name>
</gene>
<dbReference type="EMBL" id="CAJNDS010002717">
    <property type="protein sequence ID" value="CAE7572320.1"/>
    <property type="molecule type" value="Genomic_DNA"/>
</dbReference>
<dbReference type="Proteomes" id="UP000604046">
    <property type="component" value="Unassembled WGS sequence"/>
</dbReference>
<dbReference type="OrthoDB" id="436407at2759"/>
<feature type="compositionally biased region" description="Low complexity" evidence="2">
    <location>
        <begin position="392"/>
        <end position="405"/>
    </location>
</feature>
<name>A0A812UMT0_9DINO</name>
<feature type="coiled-coil region" evidence="1">
    <location>
        <begin position="233"/>
        <end position="260"/>
    </location>
</feature>
<accession>A0A812UMT0</accession>
<evidence type="ECO:0000313" key="4">
    <source>
        <dbReference type="Proteomes" id="UP000604046"/>
    </source>
</evidence>
<organism evidence="3 4">
    <name type="scientific">Symbiodinium natans</name>
    <dbReference type="NCBI Taxonomy" id="878477"/>
    <lineage>
        <taxon>Eukaryota</taxon>
        <taxon>Sar</taxon>
        <taxon>Alveolata</taxon>
        <taxon>Dinophyceae</taxon>
        <taxon>Suessiales</taxon>
        <taxon>Symbiodiniaceae</taxon>
        <taxon>Symbiodinium</taxon>
    </lineage>
</organism>